<dbReference type="AlphaFoldDB" id="A0A0N9HUA1"/>
<dbReference type="EMBL" id="CP012752">
    <property type="protein sequence ID" value="ALG06966.1"/>
    <property type="molecule type" value="Genomic_DNA"/>
</dbReference>
<accession>A0A0N9HUA1</accession>
<name>A0A0N9HUA1_9PSEU</name>
<organism evidence="1 2">
    <name type="scientific">Kibdelosporangium phytohabitans</name>
    <dbReference type="NCBI Taxonomy" id="860235"/>
    <lineage>
        <taxon>Bacteria</taxon>
        <taxon>Bacillati</taxon>
        <taxon>Actinomycetota</taxon>
        <taxon>Actinomycetes</taxon>
        <taxon>Pseudonocardiales</taxon>
        <taxon>Pseudonocardiaceae</taxon>
        <taxon>Kibdelosporangium</taxon>
    </lineage>
</organism>
<keyword evidence="2" id="KW-1185">Reference proteome</keyword>
<dbReference type="Proteomes" id="UP000063699">
    <property type="component" value="Chromosome"/>
</dbReference>
<evidence type="ECO:0000313" key="2">
    <source>
        <dbReference type="Proteomes" id="UP000063699"/>
    </source>
</evidence>
<sequence>MHVLSRIYRGSGYLDIGESRCERHRGVATWIPAGLKHITGLRENSISLPLGSRPPLTSNWPSRYRCSSHPRGTTT</sequence>
<evidence type="ECO:0000313" key="1">
    <source>
        <dbReference type="EMBL" id="ALG06966.1"/>
    </source>
</evidence>
<dbReference type="KEGG" id="kphy:AOZ06_08540"/>
<protein>
    <submittedName>
        <fullName evidence="1">Uncharacterized protein</fullName>
    </submittedName>
</protein>
<gene>
    <name evidence="1" type="ORF">AOZ06_08540</name>
</gene>
<reference evidence="1 2" key="1">
    <citation type="submission" date="2015-07" db="EMBL/GenBank/DDBJ databases">
        <title>Genome sequencing of Kibdelosporangium phytohabitans.</title>
        <authorList>
            <person name="Qin S."/>
            <person name="Xing K."/>
        </authorList>
    </citation>
    <scope>NUCLEOTIDE SEQUENCE [LARGE SCALE GENOMIC DNA]</scope>
    <source>
        <strain evidence="1 2">KLBMP1111</strain>
    </source>
</reference>
<proteinExistence type="predicted"/>
<dbReference type="RefSeq" id="WP_054288937.1">
    <property type="nucleotide sequence ID" value="NZ_CP012752.1"/>
</dbReference>